<feature type="region of interest" description="Disordered" evidence="1">
    <location>
        <begin position="45"/>
        <end position="80"/>
    </location>
</feature>
<dbReference type="Proteomes" id="UP001501475">
    <property type="component" value="Unassembled WGS sequence"/>
</dbReference>
<evidence type="ECO:0000313" key="3">
    <source>
        <dbReference type="Proteomes" id="UP001501475"/>
    </source>
</evidence>
<reference evidence="2 3" key="1">
    <citation type="journal article" date="2019" name="Int. J. Syst. Evol. Microbiol.">
        <title>The Global Catalogue of Microorganisms (GCM) 10K type strain sequencing project: providing services to taxonomists for standard genome sequencing and annotation.</title>
        <authorList>
            <consortium name="The Broad Institute Genomics Platform"/>
            <consortium name="The Broad Institute Genome Sequencing Center for Infectious Disease"/>
            <person name="Wu L."/>
            <person name="Ma J."/>
        </authorList>
    </citation>
    <scope>NUCLEOTIDE SEQUENCE [LARGE SCALE GENOMIC DNA]</scope>
    <source>
        <strain evidence="2 3">JCM 15591</strain>
    </source>
</reference>
<comment type="caution">
    <text evidence="2">The sequence shown here is derived from an EMBL/GenBank/DDBJ whole genome shotgun (WGS) entry which is preliminary data.</text>
</comment>
<name>A0ABN2KK02_9MICO</name>
<keyword evidence="3" id="KW-1185">Reference proteome</keyword>
<dbReference type="EMBL" id="BAAAPN010000043">
    <property type="protein sequence ID" value="GAA1757814.1"/>
    <property type="molecule type" value="Genomic_DNA"/>
</dbReference>
<sequence length="80" mass="8762">MRGMEYGSVITRRGRNDGGRRRKARGKLPVLLAFLLLLAGVAPAVAAQPRSHRSPESTTPRAKGPIWTRRWPDGPPPTPP</sequence>
<accession>A0ABN2KK02</accession>
<organism evidence="2 3">
    <name type="scientific">Nostocoides vanveenii</name>
    <dbReference type="NCBI Taxonomy" id="330835"/>
    <lineage>
        <taxon>Bacteria</taxon>
        <taxon>Bacillati</taxon>
        <taxon>Actinomycetota</taxon>
        <taxon>Actinomycetes</taxon>
        <taxon>Micrococcales</taxon>
        <taxon>Intrasporangiaceae</taxon>
        <taxon>Nostocoides</taxon>
    </lineage>
</organism>
<proteinExistence type="predicted"/>
<evidence type="ECO:0000256" key="1">
    <source>
        <dbReference type="SAM" id="MobiDB-lite"/>
    </source>
</evidence>
<gene>
    <name evidence="2" type="ORF">GCM10009810_16580</name>
</gene>
<evidence type="ECO:0000313" key="2">
    <source>
        <dbReference type="EMBL" id="GAA1757814.1"/>
    </source>
</evidence>
<feature type="region of interest" description="Disordered" evidence="1">
    <location>
        <begin position="1"/>
        <end position="24"/>
    </location>
</feature>
<protein>
    <submittedName>
        <fullName evidence="2">Uncharacterized protein</fullName>
    </submittedName>
</protein>